<dbReference type="STRING" id="999415.HMPREF9943_01490"/>
<dbReference type="GO" id="GO:0009401">
    <property type="term" value="P:phosphoenolpyruvate-dependent sugar phosphotransferase system"/>
    <property type="evidence" value="ECO:0007669"/>
    <property type="project" value="UniProtKB-KW"/>
</dbReference>
<keyword evidence="2" id="KW-0597">Phosphoprotein</keyword>
<evidence type="ECO:0000256" key="2">
    <source>
        <dbReference type="ARBA" id="ARBA00022553"/>
    </source>
</evidence>
<evidence type="ECO:0000256" key="6">
    <source>
        <dbReference type="ARBA" id="ARBA00022777"/>
    </source>
</evidence>
<dbReference type="Proteomes" id="UP000011758">
    <property type="component" value="Unassembled WGS sequence"/>
</dbReference>
<dbReference type="InterPro" id="IPR003501">
    <property type="entry name" value="PTS_EIIB_2/3"/>
</dbReference>
<evidence type="ECO:0000313" key="9">
    <source>
        <dbReference type="EMBL" id="EMD16087.1"/>
    </source>
</evidence>
<evidence type="ECO:0000313" key="10">
    <source>
        <dbReference type="Proteomes" id="UP000011758"/>
    </source>
</evidence>
<proteinExistence type="predicted"/>
<dbReference type="PANTHER" id="PTHR34581:SF2">
    <property type="entry name" value="PTS SYSTEM N,N'-DIACETYLCHITOBIOSE-SPECIFIC EIIB COMPONENT"/>
    <property type="match status" value="1"/>
</dbReference>
<organism evidence="9 10">
    <name type="scientific">Eggerthia catenaformis OT 569 = DSM 20559</name>
    <dbReference type="NCBI Taxonomy" id="999415"/>
    <lineage>
        <taxon>Bacteria</taxon>
        <taxon>Bacillati</taxon>
        <taxon>Bacillota</taxon>
        <taxon>Erysipelotrichia</taxon>
        <taxon>Erysipelotrichales</taxon>
        <taxon>Coprobacillaceae</taxon>
        <taxon>Eggerthia</taxon>
    </lineage>
</organism>
<keyword evidence="1" id="KW-0813">Transport</keyword>
<dbReference type="Gene3D" id="3.40.50.2300">
    <property type="match status" value="1"/>
</dbReference>
<evidence type="ECO:0000259" key="8">
    <source>
        <dbReference type="PROSITE" id="PS51100"/>
    </source>
</evidence>
<dbReference type="OrthoDB" id="1647515at2"/>
<dbReference type="GO" id="GO:0008982">
    <property type="term" value="F:protein-N(PI)-phosphohistidine-sugar phosphotransferase activity"/>
    <property type="evidence" value="ECO:0007669"/>
    <property type="project" value="InterPro"/>
</dbReference>
<gene>
    <name evidence="9" type="ORF">HMPREF9943_01490</name>
</gene>
<dbReference type="EMBL" id="AGEJ01000024">
    <property type="protein sequence ID" value="EMD16087.1"/>
    <property type="molecule type" value="Genomic_DNA"/>
</dbReference>
<name>M2P746_9FIRM</name>
<dbReference type="BioCyc" id="ECAT999415-HMP:GTTI-1534-MONOMER"/>
<feature type="modified residue" description="Phosphocysteine; by EIIA" evidence="7">
    <location>
        <position position="107"/>
    </location>
</feature>
<reference evidence="9 10" key="1">
    <citation type="submission" date="2013-02" db="EMBL/GenBank/DDBJ databases">
        <title>The Genome Sequence of Lactobacillus catenaformis F0143.</title>
        <authorList>
            <consortium name="The Broad Institute Genome Sequencing Platform"/>
            <person name="Earl A."/>
            <person name="Ward D."/>
            <person name="Feldgarden M."/>
            <person name="Gevers D."/>
            <person name="Izard J."/>
            <person name="Blanton J.M."/>
            <person name="Mathney J."/>
            <person name="Dewhirst F.E."/>
            <person name="Young S.K."/>
            <person name="Zeng Q."/>
            <person name="Gargeya S."/>
            <person name="Fitzgerald M."/>
            <person name="Haas B."/>
            <person name="Abouelleil A."/>
            <person name="Alvarado L."/>
            <person name="Arachchi H.M."/>
            <person name="Berlin A."/>
            <person name="Chapman S.B."/>
            <person name="Gearin G."/>
            <person name="Goldberg J."/>
            <person name="Griggs A."/>
            <person name="Gujja S."/>
            <person name="Hansen M."/>
            <person name="Heiman D."/>
            <person name="Howarth C."/>
            <person name="Larimer J."/>
            <person name="Lui A."/>
            <person name="MacDonald P.J.P."/>
            <person name="McCowen C."/>
            <person name="Montmayeur A."/>
            <person name="Murphy C."/>
            <person name="Neiman D."/>
            <person name="Pearson M."/>
            <person name="Priest M."/>
            <person name="Roberts A."/>
            <person name="Saif S."/>
            <person name="Shea T."/>
            <person name="Sisk P."/>
            <person name="Stolte C."/>
            <person name="Sykes S."/>
            <person name="Wortman J."/>
            <person name="Nusbaum C."/>
            <person name="Birren B."/>
        </authorList>
    </citation>
    <scope>NUCLEOTIDE SEQUENCE [LARGE SCALE GENOMIC DNA]</scope>
    <source>
        <strain evidence="9 10">OT 569</strain>
    </source>
</reference>
<keyword evidence="10" id="KW-1185">Reference proteome</keyword>
<dbReference type="GO" id="GO:0016301">
    <property type="term" value="F:kinase activity"/>
    <property type="evidence" value="ECO:0007669"/>
    <property type="project" value="UniProtKB-KW"/>
</dbReference>
<dbReference type="Pfam" id="PF02302">
    <property type="entry name" value="PTS_IIB"/>
    <property type="match status" value="1"/>
</dbReference>
<dbReference type="PROSITE" id="PS51100">
    <property type="entry name" value="PTS_EIIB_TYPE_3"/>
    <property type="match status" value="1"/>
</dbReference>
<keyword evidence="6" id="KW-0418">Kinase</keyword>
<dbReference type="eggNOG" id="COG1440">
    <property type="taxonomic scope" value="Bacteria"/>
</dbReference>
<dbReference type="InterPro" id="IPR013012">
    <property type="entry name" value="PTS_EIIB_3"/>
</dbReference>
<dbReference type="PANTHER" id="PTHR34581">
    <property type="entry name" value="PTS SYSTEM N,N'-DIACETYLCHITOBIOSE-SPECIFIC EIIB COMPONENT"/>
    <property type="match status" value="1"/>
</dbReference>
<keyword evidence="5" id="KW-0598">Phosphotransferase system</keyword>
<dbReference type="InterPro" id="IPR051819">
    <property type="entry name" value="PTS_sugar-specific_EIIB"/>
</dbReference>
<dbReference type="RefSeq" id="WP_004803642.1">
    <property type="nucleotide sequence ID" value="NZ_AUGJ01000007.1"/>
</dbReference>
<evidence type="ECO:0000256" key="7">
    <source>
        <dbReference type="PROSITE-ProRule" id="PRU00423"/>
    </source>
</evidence>
<sequence>MDTFLRDINTLIYFKYILSLSLQGIKITQGSNEDELLLDTPFVKGKVTKYKNNVIEEEVISKDKEEVLFYIHFQMANMKHALDLLKEMIDCIYESYNEPIGKILLCCSGGMTTTLYAHNMQKLAKMEHLNYSIDACGFNLLYEIGEDYDVILLAPQVAYLLAEAKSHLSVKVEAIPTKYFARNDYHHALMYAIKLNEGEK</sequence>
<feature type="domain" description="PTS EIIB type-3" evidence="8">
    <location>
        <begin position="100"/>
        <end position="200"/>
    </location>
</feature>
<dbReference type="AlphaFoldDB" id="M2P746"/>
<evidence type="ECO:0000256" key="5">
    <source>
        <dbReference type="ARBA" id="ARBA00022683"/>
    </source>
</evidence>
<protein>
    <recommendedName>
        <fullName evidence="8">PTS EIIB type-3 domain-containing protein</fullName>
    </recommendedName>
</protein>
<evidence type="ECO:0000256" key="4">
    <source>
        <dbReference type="ARBA" id="ARBA00022679"/>
    </source>
</evidence>
<evidence type="ECO:0000256" key="3">
    <source>
        <dbReference type="ARBA" id="ARBA00022597"/>
    </source>
</evidence>
<dbReference type="SUPFAM" id="SSF52794">
    <property type="entry name" value="PTS system IIB component-like"/>
    <property type="match status" value="1"/>
</dbReference>
<dbReference type="InterPro" id="IPR036095">
    <property type="entry name" value="PTS_EIIB-like_sf"/>
</dbReference>
<keyword evidence="4" id="KW-0808">Transferase</keyword>
<comment type="caution">
    <text evidence="9">The sequence shown here is derived from an EMBL/GenBank/DDBJ whole genome shotgun (WGS) entry which is preliminary data.</text>
</comment>
<accession>M2P746</accession>
<keyword evidence="3" id="KW-0762">Sugar transport</keyword>
<evidence type="ECO:0000256" key="1">
    <source>
        <dbReference type="ARBA" id="ARBA00022448"/>
    </source>
</evidence>